<dbReference type="GO" id="GO:0020037">
    <property type="term" value="F:heme binding"/>
    <property type="evidence" value="ECO:0007669"/>
    <property type="project" value="TreeGrafter"/>
</dbReference>
<dbReference type="GO" id="GO:0006790">
    <property type="term" value="P:sulfur compound metabolic process"/>
    <property type="evidence" value="ECO:0007669"/>
    <property type="project" value="TreeGrafter"/>
</dbReference>
<keyword evidence="8" id="KW-1185">Reference proteome</keyword>
<accession>A0A4U0TJ75</accession>
<dbReference type="GO" id="GO:0008482">
    <property type="term" value="F:sulfite oxidase activity"/>
    <property type="evidence" value="ECO:0007669"/>
    <property type="project" value="TreeGrafter"/>
</dbReference>
<dbReference type="InterPro" id="IPR008335">
    <property type="entry name" value="Mopterin_OxRdtase_euk"/>
</dbReference>
<dbReference type="Gene3D" id="3.90.420.10">
    <property type="entry name" value="Oxidoreductase, molybdopterin-binding domain"/>
    <property type="match status" value="1"/>
</dbReference>
<reference evidence="7 8" key="1">
    <citation type="submission" date="2017-03" db="EMBL/GenBank/DDBJ databases">
        <title>Genomes of endolithic fungi from Antarctica.</title>
        <authorList>
            <person name="Coleine C."/>
            <person name="Masonjones S."/>
            <person name="Stajich J.E."/>
        </authorList>
    </citation>
    <scope>NUCLEOTIDE SEQUENCE [LARGE SCALE GENOMIC DNA]</scope>
    <source>
        <strain evidence="7 8">CCFEE 6315</strain>
    </source>
</reference>
<keyword evidence="2" id="KW-0500">Molybdenum</keyword>
<evidence type="ECO:0000259" key="5">
    <source>
        <dbReference type="Pfam" id="PF00174"/>
    </source>
</evidence>
<dbReference type="InterPro" id="IPR014756">
    <property type="entry name" value="Ig_E-set"/>
</dbReference>
<organism evidence="7 8">
    <name type="scientific">Salinomyces thailandicus</name>
    <dbReference type="NCBI Taxonomy" id="706561"/>
    <lineage>
        <taxon>Eukaryota</taxon>
        <taxon>Fungi</taxon>
        <taxon>Dikarya</taxon>
        <taxon>Ascomycota</taxon>
        <taxon>Pezizomycotina</taxon>
        <taxon>Dothideomycetes</taxon>
        <taxon>Dothideomycetidae</taxon>
        <taxon>Mycosphaerellales</taxon>
        <taxon>Teratosphaeriaceae</taxon>
        <taxon>Salinomyces</taxon>
    </lineage>
</organism>
<comment type="cofactor">
    <cofactor evidence="1">
        <name>Mo-molybdopterin</name>
        <dbReference type="ChEBI" id="CHEBI:71302"/>
    </cofactor>
</comment>
<dbReference type="GO" id="GO:0005739">
    <property type="term" value="C:mitochondrion"/>
    <property type="evidence" value="ECO:0007669"/>
    <property type="project" value="TreeGrafter"/>
</dbReference>
<evidence type="ECO:0000313" key="7">
    <source>
        <dbReference type="EMBL" id="TKA21712.1"/>
    </source>
</evidence>
<gene>
    <name evidence="7" type="ORF">B0A50_08707</name>
</gene>
<keyword evidence="3" id="KW-0479">Metal-binding</keyword>
<dbReference type="InterPro" id="IPR000572">
    <property type="entry name" value="OxRdtase_Mopterin-bd_dom"/>
</dbReference>
<evidence type="ECO:0000256" key="4">
    <source>
        <dbReference type="ARBA" id="ARBA00023002"/>
    </source>
</evidence>
<dbReference type="SUPFAM" id="SSF81296">
    <property type="entry name" value="E set domains"/>
    <property type="match status" value="1"/>
</dbReference>
<sequence>MQTLLKEVQGIDWGSGAVMNCVWRGPRVRDVLLAAGVRDEDNDVSVAFASSVVPCEDTSWFGSSITIGRALREDADVILALEMNGEPLTKERGFPVRALIPGVIGARSVKWLDHIMVQHGMSDNYYMNFDYKVLPEEAVDSESAMSFWGDTPPVIEAPVNSVVVSPMDGSTIEPDLLGYTVVKGYALPGGDDGPIIKVEVSADGENWSEAHLLTHEKDSKWTWTLWETKLKLEPGENRAIFSKATDRGGNTQPRLSSWNLRGVCYNGYGEVGNLRVRQT</sequence>
<proteinExistence type="predicted"/>
<dbReference type="AlphaFoldDB" id="A0A4U0TJ75"/>
<feature type="domain" description="Moybdenum cofactor oxidoreductase dimerisation" evidence="6">
    <location>
        <begin position="154"/>
        <end position="268"/>
    </location>
</feature>
<comment type="caution">
    <text evidence="7">The sequence shown here is derived from an EMBL/GenBank/DDBJ whole genome shotgun (WGS) entry which is preliminary data.</text>
</comment>
<name>A0A4U0TJ75_9PEZI</name>
<dbReference type="SUPFAM" id="SSF56524">
    <property type="entry name" value="Oxidoreductase molybdopterin-binding domain"/>
    <property type="match status" value="1"/>
</dbReference>
<dbReference type="GO" id="GO:0043546">
    <property type="term" value="F:molybdopterin cofactor binding"/>
    <property type="evidence" value="ECO:0007669"/>
    <property type="project" value="TreeGrafter"/>
</dbReference>
<dbReference type="Proteomes" id="UP000308549">
    <property type="component" value="Unassembled WGS sequence"/>
</dbReference>
<dbReference type="Pfam" id="PF03404">
    <property type="entry name" value="Mo-co_dimer"/>
    <property type="match status" value="1"/>
</dbReference>
<dbReference type="PRINTS" id="PR00407">
    <property type="entry name" value="EUMOPTERIN"/>
</dbReference>
<dbReference type="OrthoDB" id="10051395at2759"/>
<evidence type="ECO:0000256" key="1">
    <source>
        <dbReference type="ARBA" id="ARBA00001924"/>
    </source>
</evidence>
<dbReference type="GO" id="GO:0030151">
    <property type="term" value="F:molybdenum ion binding"/>
    <property type="evidence" value="ECO:0007669"/>
    <property type="project" value="InterPro"/>
</dbReference>
<evidence type="ECO:0000256" key="3">
    <source>
        <dbReference type="ARBA" id="ARBA00022723"/>
    </source>
</evidence>
<evidence type="ECO:0008006" key="9">
    <source>
        <dbReference type="Google" id="ProtNLM"/>
    </source>
</evidence>
<dbReference type="Gene3D" id="2.60.40.650">
    <property type="match status" value="1"/>
</dbReference>
<dbReference type="PANTHER" id="PTHR19372:SF7">
    <property type="entry name" value="SULFITE OXIDASE, MITOCHONDRIAL"/>
    <property type="match status" value="1"/>
</dbReference>
<evidence type="ECO:0000259" key="6">
    <source>
        <dbReference type="Pfam" id="PF03404"/>
    </source>
</evidence>
<dbReference type="InterPro" id="IPR005066">
    <property type="entry name" value="MoCF_OxRdtse_dimer"/>
</dbReference>
<evidence type="ECO:0000256" key="2">
    <source>
        <dbReference type="ARBA" id="ARBA00022505"/>
    </source>
</evidence>
<feature type="domain" description="Oxidoreductase molybdopterin-binding" evidence="5">
    <location>
        <begin position="6"/>
        <end position="126"/>
    </location>
</feature>
<dbReference type="EMBL" id="NAJL01000106">
    <property type="protein sequence ID" value="TKA21712.1"/>
    <property type="molecule type" value="Genomic_DNA"/>
</dbReference>
<dbReference type="Pfam" id="PF00174">
    <property type="entry name" value="Oxidored_molyb"/>
    <property type="match status" value="1"/>
</dbReference>
<keyword evidence="4" id="KW-0560">Oxidoreductase</keyword>
<dbReference type="InterPro" id="IPR036374">
    <property type="entry name" value="OxRdtase_Mopterin-bd_sf"/>
</dbReference>
<dbReference type="PANTHER" id="PTHR19372">
    <property type="entry name" value="SULFITE REDUCTASE"/>
    <property type="match status" value="1"/>
</dbReference>
<evidence type="ECO:0000313" key="8">
    <source>
        <dbReference type="Proteomes" id="UP000308549"/>
    </source>
</evidence>
<protein>
    <recommendedName>
        <fullName evidence="9">Sulfite oxidase</fullName>
    </recommendedName>
</protein>